<dbReference type="Proteomes" id="UP001457282">
    <property type="component" value="Unassembled WGS sequence"/>
</dbReference>
<feature type="region of interest" description="Disordered" evidence="1">
    <location>
        <begin position="1"/>
        <end position="52"/>
    </location>
</feature>
<comment type="caution">
    <text evidence="2">The sequence shown here is derived from an EMBL/GenBank/DDBJ whole genome shotgun (WGS) entry which is preliminary data.</text>
</comment>
<accession>A0AAW1WGM5</accession>
<evidence type="ECO:0000313" key="3">
    <source>
        <dbReference type="Proteomes" id="UP001457282"/>
    </source>
</evidence>
<organism evidence="2 3">
    <name type="scientific">Rubus argutus</name>
    <name type="common">Southern blackberry</name>
    <dbReference type="NCBI Taxonomy" id="59490"/>
    <lineage>
        <taxon>Eukaryota</taxon>
        <taxon>Viridiplantae</taxon>
        <taxon>Streptophyta</taxon>
        <taxon>Embryophyta</taxon>
        <taxon>Tracheophyta</taxon>
        <taxon>Spermatophyta</taxon>
        <taxon>Magnoliopsida</taxon>
        <taxon>eudicotyledons</taxon>
        <taxon>Gunneridae</taxon>
        <taxon>Pentapetalae</taxon>
        <taxon>rosids</taxon>
        <taxon>fabids</taxon>
        <taxon>Rosales</taxon>
        <taxon>Rosaceae</taxon>
        <taxon>Rosoideae</taxon>
        <taxon>Rosoideae incertae sedis</taxon>
        <taxon>Rubus</taxon>
    </lineage>
</organism>
<name>A0AAW1WGM5_RUBAR</name>
<reference evidence="2 3" key="1">
    <citation type="journal article" date="2023" name="G3 (Bethesda)">
        <title>A chromosome-length genome assembly and annotation of blackberry (Rubus argutus, cv. 'Hillquist').</title>
        <authorList>
            <person name="Bruna T."/>
            <person name="Aryal R."/>
            <person name="Dudchenko O."/>
            <person name="Sargent D.J."/>
            <person name="Mead D."/>
            <person name="Buti M."/>
            <person name="Cavallini A."/>
            <person name="Hytonen T."/>
            <person name="Andres J."/>
            <person name="Pham M."/>
            <person name="Weisz D."/>
            <person name="Mascagni F."/>
            <person name="Usai G."/>
            <person name="Natali L."/>
            <person name="Bassil N."/>
            <person name="Fernandez G.E."/>
            <person name="Lomsadze A."/>
            <person name="Armour M."/>
            <person name="Olukolu B."/>
            <person name="Poorten T."/>
            <person name="Britton C."/>
            <person name="Davik J."/>
            <person name="Ashrafi H."/>
            <person name="Aiden E.L."/>
            <person name="Borodovsky M."/>
            <person name="Worthington M."/>
        </authorList>
    </citation>
    <scope>NUCLEOTIDE SEQUENCE [LARGE SCALE GENOMIC DNA]</scope>
    <source>
        <strain evidence="2">PI 553951</strain>
    </source>
</reference>
<gene>
    <name evidence="2" type="ORF">M0R45_030964</name>
</gene>
<sequence>MHGKRALGRTGAAVVEGGGDGSGWQETLKQRRRMRRQWGQHGDDWASSIFGRTAATQGEMKIKEGLGTR</sequence>
<evidence type="ECO:0000256" key="1">
    <source>
        <dbReference type="SAM" id="MobiDB-lite"/>
    </source>
</evidence>
<keyword evidence="3" id="KW-1185">Reference proteome</keyword>
<proteinExistence type="predicted"/>
<protein>
    <submittedName>
        <fullName evidence="2">Uncharacterized protein</fullName>
    </submittedName>
</protein>
<dbReference type="AlphaFoldDB" id="A0AAW1WGM5"/>
<dbReference type="EMBL" id="JBEDUW010000006">
    <property type="protein sequence ID" value="KAK9922502.1"/>
    <property type="molecule type" value="Genomic_DNA"/>
</dbReference>
<evidence type="ECO:0000313" key="2">
    <source>
        <dbReference type="EMBL" id="KAK9922502.1"/>
    </source>
</evidence>